<name>A0ACC2B723_DIPCM</name>
<organism evidence="1 2">
    <name type="scientific">Diphasiastrum complanatum</name>
    <name type="common">Issler's clubmoss</name>
    <name type="synonym">Lycopodium complanatum</name>
    <dbReference type="NCBI Taxonomy" id="34168"/>
    <lineage>
        <taxon>Eukaryota</taxon>
        <taxon>Viridiplantae</taxon>
        <taxon>Streptophyta</taxon>
        <taxon>Embryophyta</taxon>
        <taxon>Tracheophyta</taxon>
        <taxon>Lycopodiopsida</taxon>
        <taxon>Lycopodiales</taxon>
        <taxon>Lycopodiaceae</taxon>
        <taxon>Lycopodioideae</taxon>
        <taxon>Diphasiastrum</taxon>
    </lineage>
</organism>
<gene>
    <name evidence="1" type="ORF">O6H91_17G057500</name>
</gene>
<dbReference type="Proteomes" id="UP001162992">
    <property type="component" value="Chromosome 17"/>
</dbReference>
<accession>A0ACC2B723</accession>
<keyword evidence="2" id="KW-1185">Reference proteome</keyword>
<reference evidence="2" key="1">
    <citation type="journal article" date="2024" name="Proc. Natl. Acad. Sci. U.S.A.">
        <title>Extraordinary preservation of gene collinearity over three hundred million years revealed in homosporous lycophytes.</title>
        <authorList>
            <person name="Li C."/>
            <person name="Wickell D."/>
            <person name="Kuo L.Y."/>
            <person name="Chen X."/>
            <person name="Nie B."/>
            <person name="Liao X."/>
            <person name="Peng D."/>
            <person name="Ji J."/>
            <person name="Jenkins J."/>
            <person name="Williams M."/>
            <person name="Shu S."/>
            <person name="Plott C."/>
            <person name="Barry K."/>
            <person name="Rajasekar S."/>
            <person name="Grimwood J."/>
            <person name="Han X."/>
            <person name="Sun S."/>
            <person name="Hou Z."/>
            <person name="He W."/>
            <person name="Dai G."/>
            <person name="Sun C."/>
            <person name="Schmutz J."/>
            <person name="Leebens-Mack J.H."/>
            <person name="Li F.W."/>
            <person name="Wang L."/>
        </authorList>
    </citation>
    <scope>NUCLEOTIDE SEQUENCE [LARGE SCALE GENOMIC DNA]</scope>
    <source>
        <strain evidence="2">cv. PW_Plant_1</strain>
    </source>
</reference>
<evidence type="ECO:0000313" key="1">
    <source>
        <dbReference type="EMBL" id="KAJ7525581.1"/>
    </source>
</evidence>
<comment type="caution">
    <text evidence="1">The sequence shown here is derived from an EMBL/GenBank/DDBJ whole genome shotgun (WGS) entry which is preliminary data.</text>
</comment>
<protein>
    <submittedName>
        <fullName evidence="1">Uncharacterized protein</fullName>
    </submittedName>
</protein>
<proteinExistence type="predicted"/>
<evidence type="ECO:0000313" key="2">
    <source>
        <dbReference type="Proteomes" id="UP001162992"/>
    </source>
</evidence>
<dbReference type="EMBL" id="CM055108">
    <property type="protein sequence ID" value="KAJ7525581.1"/>
    <property type="molecule type" value="Genomic_DNA"/>
</dbReference>
<sequence>MYMVFWPQVRSLSSLGNIATFGTQVPFRPTSSLSLSLSGGCSGESSVTDYHDYGASFLMYGDSASCWDRESIDSGTLAKARDNAMLRYIEKKKTRKFEKCIRYESRKARADTRKRVKGRFVKAGQPYDYDPMAATRSI</sequence>